<proteinExistence type="inferred from homology"/>
<feature type="transmembrane region" description="Helical" evidence="10">
    <location>
        <begin position="288"/>
        <end position="312"/>
    </location>
</feature>
<feature type="transmembrane region" description="Helical" evidence="10">
    <location>
        <begin position="197"/>
        <end position="215"/>
    </location>
</feature>
<evidence type="ECO:0000256" key="10">
    <source>
        <dbReference type="SAM" id="Phobius"/>
    </source>
</evidence>
<feature type="transmembrane region" description="Helical" evidence="10">
    <location>
        <begin position="44"/>
        <end position="63"/>
    </location>
</feature>
<evidence type="ECO:0000313" key="11">
    <source>
        <dbReference type="EMBL" id="QUE54895.1"/>
    </source>
</evidence>
<dbReference type="EMBL" id="CP073084">
    <property type="protein sequence ID" value="QUE54895.1"/>
    <property type="molecule type" value="Genomic_DNA"/>
</dbReference>
<evidence type="ECO:0000256" key="2">
    <source>
        <dbReference type="ARBA" id="ARBA00008220"/>
    </source>
</evidence>
<evidence type="ECO:0000313" key="12">
    <source>
        <dbReference type="Proteomes" id="UP000677616"/>
    </source>
</evidence>
<dbReference type="NCBIfam" id="TIGR00905">
    <property type="entry name" value="2A0302"/>
    <property type="match status" value="1"/>
</dbReference>
<dbReference type="PIRSF" id="PIRSF006060">
    <property type="entry name" value="AA_transporter"/>
    <property type="match status" value="1"/>
</dbReference>
<feature type="transmembrane region" description="Helical" evidence="10">
    <location>
        <begin position="155"/>
        <end position="177"/>
    </location>
</feature>
<keyword evidence="8 10" id="KW-0472">Membrane</keyword>
<dbReference type="NCBIfam" id="TIGR03810">
    <property type="entry name" value="arg_ornith_anti"/>
    <property type="match status" value="1"/>
</dbReference>
<dbReference type="PANTHER" id="PTHR42770:SF4">
    <property type="entry name" value="ARGININE_ORNITHINE ANTIPORTER-RELATED"/>
    <property type="match status" value="1"/>
</dbReference>
<dbReference type="Proteomes" id="UP000677616">
    <property type="component" value="Chromosome"/>
</dbReference>
<comment type="subcellular location">
    <subcellularLocation>
        <location evidence="1">Cell membrane</location>
        <topology evidence="1">Multi-pass membrane protein</topology>
    </subcellularLocation>
</comment>
<evidence type="ECO:0000256" key="1">
    <source>
        <dbReference type="ARBA" id="ARBA00004651"/>
    </source>
</evidence>
<feature type="transmembrane region" description="Helical" evidence="10">
    <location>
        <begin position="333"/>
        <end position="352"/>
    </location>
</feature>
<evidence type="ECO:0000256" key="3">
    <source>
        <dbReference type="ARBA" id="ARBA00022448"/>
    </source>
</evidence>
<feature type="transmembrane region" description="Helical" evidence="10">
    <location>
        <begin position="358"/>
        <end position="376"/>
    </location>
</feature>
<feature type="transmembrane region" description="Helical" evidence="10">
    <location>
        <begin position="388"/>
        <end position="406"/>
    </location>
</feature>
<feature type="transmembrane region" description="Helical" evidence="10">
    <location>
        <begin position="84"/>
        <end position="105"/>
    </location>
</feature>
<dbReference type="InterPro" id="IPR004754">
    <property type="entry name" value="Amino_acid_antiprt"/>
</dbReference>
<feature type="transmembrane region" description="Helical" evidence="10">
    <location>
        <begin position="412"/>
        <end position="428"/>
    </location>
</feature>
<evidence type="ECO:0000256" key="8">
    <source>
        <dbReference type="ARBA" id="ARBA00023136"/>
    </source>
</evidence>
<organism evidence="11 12">
    <name type="scientific">Streptococcus oriscaviae</name>
    <dbReference type="NCBI Taxonomy" id="2781599"/>
    <lineage>
        <taxon>Bacteria</taxon>
        <taxon>Bacillati</taxon>
        <taxon>Bacillota</taxon>
        <taxon>Bacilli</taxon>
        <taxon>Lactobacillales</taxon>
        <taxon>Streptococcaceae</taxon>
        <taxon>Streptococcus</taxon>
    </lineage>
</organism>
<comment type="similarity">
    <text evidence="2">Belongs to the amino acid-polyamine-organocation (APC) superfamily. Basic amino acid/polyamine antiporter (APA) (TC 2.A.3.2) family.</text>
</comment>
<sequence length="469" mass="50643">MTDNPKKLGVIALTALIISSSIGSGIFAIPTDMAAAAAPGGALVAWAIAGVGVLALCLSIVNIGRKKPELSGIVSYAEDGFGPFSGFISGWGYWLSAWLGNVAFATMMMKTLGRFFPVFEEGNNLISILLASVVLWGLTYVVNRGVEGAAALNTIITLCKLLPLGLYIVLALLFFDLPTFMENFWGTSSAGFEFGPIMEQVTNSMMVIMWVFVGIEGAAMMSDRAQNRAIVGKSTVLGLIGLLIIYVSASMLPYGIMSREQVAELASPAMGYVLAENVGDWFPTVVNIALIISIFGSWLSWTMLPAETTLVMANRNLLPKKFGELNQHGAPTFSLVFMTALTQAFMFTLLFTDQAYQFAYSLCTAAIFVSWLYVTLYQVKLSSDLKETGQLVIGLVGTVFYLWAIWVSGIDYFLLCLIVYLLGIVLYIQARKAIGVKKLFASGELVLVVLLIAGAVLALVRLFTGQITL</sequence>
<feature type="transmembrane region" description="Helical" evidence="10">
    <location>
        <begin position="440"/>
        <end position="463"/>
    </location>
</feature>
<dbReference type="InterPro" id="IPR050367">
    <property type="entry name" value="APC_superfamily"/>
</dbReference>
<keyword evidence="5 10" id="KW-0812">Transmembrane</keyword>
<accession>A0ABX7YM45</accession>
<keyword evidence="4" id="KW-1003">Cell membrane</keyword>
<protein>
    <recommendedName>
        <fullName evidence="9">Arginine-ornithine antiporter</fullName>
    </recommendedName>
</protein>
<keyword evidence="3" id="KW-0813">Transport</keyword>
<name>A0ABX7YM45_9STRE</name>
<reference evidence="11 12" key="1">
    <citation type="submission" date="2021-04" db="EMBL/GenBank/DDBJ databases">
        <title>Complete genome sequence of a novel Streptococcus species.</title>
        <authorList>
            <person name="Teng J.L.L."/>
        </authorList>
    </citation>
    <scope>NUCLEOTIDE SEQUENCE [LARGE SCALE GENOMIC DNA]</scope>
    <source>
        <strain evidence="11 12">HKU75</strain>
    </source>
</reference>
<feature type="transmembrane region" description="Helical" evidence="10">
    <location>
        <begin position="236"/>
        <end position="256"/>
    </location>
</feature>
<keyword evidence="6" id="KW-0029">Amino-acid transport</keyword>
<evidence type="ECO:0000256" key="5">
    <source>
        <dbReference type="ARBA" id="ARBA00022692"/>
    </source>
</evidence>
<evidence type="ECO:0000256" key="7">
    <source>
        <dbReference type="ARBA" id="ARBA00022989"/>
    </source>
</evidence>
<evidence type="ECO:0000256" key="6">
    <source>
        <dbReference type="ARBA" id="ARBA00022970"/>
    </source>
</evidence>
<dbReference type="RefSeq" id="WP_212572096.1">
    <property type="nucleotide sequence ID" value="NZ_CP073084.1"/>
</dbReference>
<gene>
    <name evidence="11" type="primary">arcD</name>
    <name evidence="11" type="ORF">INT76_03145</name>
</gene>
<dbReference type="InterPro" id="IPR002293">
    <property type="entry name" value="AA/rel_permease1"/>
</dbReference>
<keyword evidence="12" id="KW-1185">Reference proteome</keyword>
<dbReference type="PANTHER" id="PTHR42770">
    <property type="entry name" value="AMINO ACID TRANSPORTER-RELATED"/>
    <property type="match status" value="1"/>
</dbReference>
<feature type="transmembrane region" description="Helical" evidence="10">
    <location>
        <begin position="125"/>
        <end position="143"/>
    </location>
</feature>
<evidence type="ECO:0000256" key="4">
    <source>
        <dbReference type="ARBA" id="ARBA00022475"/>
    </source>
</evidence>
<keyword evidence="7 10" id="KW-1133">Transmembrane helix</keyword>
<evidence type="ECO:0000256" key="9">
    <source>
        <dbReference type="NCBIfam" id="TIGR03810"/>
    </source>
</evidence>
<dbReference type="Pfam" id="PF13520">
    <property type="entry name" value="AA_permease_2"/>
    <property type="match status" value="1"/>
</dbReference>
<dbReference type="Gene3D" id="1.20.1740.10">
    <property type="entry name" value="Amino acid/polyamine transporter I"/>
    <property type="match status" value="1"/>
</dbReference>
<dbReference type="InterPro" id="IPR022461">
    <property type="entry name" value="Arg/Orn_antiprt_ArcD"/>
</dbReference>